<reference evidence="9" key="1">
    <citation type="journal article" date="2020" name="Stud. Mycol.">
        <title>101 Dothideomycetes genomes: a test case for predicting lifestyles and emergence of pathogens.</title>
        <authorList>
            <person name="Haridas S."/>
            <person name="Albert R."/>
            <person name="Binder M."/>
            <person name="Bloem J."/>
            <person name="Labutti K."/>
            <person name="Salamov A."/>
            <person name="Andreopoulos B."/>
            <person name="Baker S."/>
            <person name="Barry K."/>
            <person name="Bills G."/>
            <person name="Bluhm B."/>
            <person name="Cannon C."/>
            <person name="Castanera R."/>
            <person name="Culley D."/>
            <person name="Daum C."/>
            <person name="Ezra D."/>
            <person name="Gonzalez J."/>
            <person name="Henrissat B."/>
            <person name="Kuo A."/>
            <person name="Liang C."/>
            <person name="Lipzen A."/>
            <person name="Lutzoni F."/>
            <person name="Magnuson J."/>
            <person name="Mondo S."/>
            <person name="Nolan M."/>
            <person name="Ohm R."/>
            <person name="Pangilinan J."/>
            <person name="Park H.-J."/>
            <person name="Ramirez L."/>
            <person name="Alfaro M."/>
            <person name="Sun H."/>
            <person name="Tritt A."/>
            <person name="Yoshinaga Y."/>
            <person name="Zwiers L.-H."/>
            <person name="Turgeon B."/>
            <person name="Goodwin S."/>
            <person name="Spatafora J."/>
            <person name="Crous P."/>
            <person name="Grigoriev I."/>
        </authorList>
    </citation>
    <scope>NUCLEOTIDE SEQUENCE</scope>
    <source>
        <strain evidence="9">Tuck. ex Michener</strain>
    </source>
</reference>
<feature type="compositionally biased region" description="Basic and acidic residues" evidence="6">
    <location>
        <begin position="231"/>
        <end position="260"/>
    </location>
</feature>
<protein>
    <recommendedName>
        <fullName evidence="4">UBX domain-containing protein 2</fullName>
    </recommendedName>
</protein>
<dbReference type="EMBL" id="ML991852">
    <property type="protein sequence ID" value="KAF2229873.1"/>
    <property type="molecule type" value="Genomic_DNA"/>
</dbReference>
<feature type="region of interest" description="Disordered" evidence="6">
    <location>
        <begin position="113"/>
        <end position="283"/>
    </location>
</feature>
<feature type="compositionally biased region" description="Basic and acidic residues" evidence="6">
    <location>
        <begin position="482"/>
        <end position="492"/>
    </location>
</feature>
<keyword evidence="7" id="KW-0472">Membrane</keyword>
<evidence type="ECO:0000256" key="2">
    <source>
        <dbReference type="ARBA" id="ARBA00023230"/>
    </source>
</evidence>
<comment type="function">
    <text evidence="5">Involved in endoplasmic reticulum-associated protein degradation (ERAD). Acts as a platform to recruit both UBQLN1 and VCP to the ER during ERAD.</text>
</comment>
<evidence type="ECO:0000256" key="1">
    <source>
        <dbReference type="ARBA" id="ARBA00004406"/>
    </source>
</evidence>
<name>A0A6A6GX05_VIRVR</name>
<evidence type="ECO:0000256" key="5">
    <source>
        <dbReference type="ARBA" id="ARBA00046062"/>
    </source>
</evidence>
<dbReference type="SUPFAM" id="SSF52833">
    <property type="entry name" value="Thioredoxin-like"/>
    <property type="match status" value="1"/>
</dbReference>
<dbReference type="Pfam" id="PF23187">
    <property type="entry name" value="UBX7_N"/>
    <property type="match status" value="1"/>
</dbReference>
<dbReference type="PANTHER" id="PTHR46424:SF1">
    <property type="entry name" value="UBX DOMAIN-CONTAINING PROTEIN 4"/>
    <property type="match status" value="1"/>
</dbReference>
<evidence type="ECO:0000256" key="6">
    <source>
        <dbReference type="SAM" id="MobiDB-lite"/>
    </source>
</evidence>
<dbReference type="SUPFAM" id="SSF54236">
    <property type="entry name" value="Ubiquitin-like"/>
    <property type="match status" value="1"/>
</dbReference>
<dbReference type="Gene3D" id="3.10.20.90">
    <property type="entry name" value="Phosphatidylinositol 3-kinase Catalytic Subunit, Chain A, domain 1"/>
    <property type="match status" value="1"/>
</dbReference>
<feature type="domain" description="UBX" evidence="8">
    <location>
        <begin position="284"/>
        <end position="375"/>
    </location>
</feature>
<evidence type="ECO:0000256" key="7">
    <source>
        <dbReference type="SAM" id="Phobius"/>
    </source>
</evidence>
<dbReference type="SMART" id="SM00166">
    <property type="entry name" value="UBX"/>
    <property type="match status" value="1"/>
</dbReference>
<dbReference type="Proteomes" id="UP000800092">
    <property type="component" value="Unassembled WGS sequence"/>
</dbReference>
<keyword evidence="10" id="KW-1185">Reference proteome</keyword>
<comment type="subunit">
    <text evidence="3">Directly interacts with VCP. Interacts with UBQLN1. Forms a complex with VCP and UBQLN1.</text>
</comment>
<evidence type="ECO:0000313" key="10">
    <source>
        <dbReference type="Proteomes" id="UP000800092"/>
    </source>
</evidence>
<keyword evidence="2" id="KW-0834">Unfolded protein response</keyword>
<comment type="subcellular location">
    <subcellularLocation>
        <location evidence="1">Endoplasmic reticulum membrane</location>
        <topology evidence="1">Peripheral membrane protein</topology>
    </subcellularLocation>
</comment>
<dbReference type="AlphaFoldDB" id="A0A6A6GX05"/>
<dbReference type="GO" id="GO:0006986">
    <property type="term" value="P:response to unfolded protein"/>
    <property type="evidence" value="ECO:0007669"/>
    <property type="project" value="UniProtKB-KW"/>
</dbReference>
<feature type="compositionally biased region" description="Polar residues" evidence="6">
    <location>
        <begin position="116"/>
        <end position="152"/>
    </location>
</feature>
<evidence type="ECO:0000256" key="4">
    <source>
        <dbReference type="ARBA" id="ARBA00041575"/>
    </source>
</evidence>
<dbReference type="GO" id="GO:0005789">
    <property type="term" value="C:endoplasmic reticulum membrane"/>
    <property type="evidence" value="ECO:0007669"/>
    <property type="project" value="UniProtKB-SubCell"/>
</dbReference>
<feature type="region of interest" description="Disordered" evidence="6">
    <location>
        <begin position="424"/>
        <end position="492"/>
    </location>
</feature>
<accession>A0A6A6GX05</accession>
<feature type="compositionally biased region" description="Polar residues" evidence="6">
    <location>
        <begin position="431"/>
        <end position="444"/>
    </location>
</feature>
<feature type="compositionally biased region" description="Low complexity" evidence="6">
    <location>
        <begin position="154"/>
        <end position="169"/>
    </location>
</feature>
<dbReference type="PROSITE" id="PS50033">
    <property type="entry name" value="UBX"/>
    <property type="match status" value="1"/>
</dbReference>
<gene>
    <name evidence="9" type="ORF">EV356DRAFT_536894</name>
</gene>
<keyword evidence="7" id="KW-1133">Transmembrane helix</keyword>
<keyword evidence="7" id="KW-0812">Transmembrane</keyword>
<dbReference type="CDD" id="cd01767">
    <property type="entry name" value="UBX"/>
    <property type="match status" value="1"/>
</dbReference>
<dbReference type="PANTHER" id="PTHR46424">
    <property type="entry name" value="UBX DOMAIN-CONTAINING PROTEIN 4"/>
    <property type="match status" value="1"/>
</dbReference>
<feature type="compositionally biased region" description="Basic and acidic residues" evidence="6">
    <location>
        <begin position="175"/>
        <end position="208"/>
    </location>
</feature>
<evidence type="ECO:0000259" key="8">
    <source>
        <dbReference type="PROSITE" id="PS50033"/>
    </source>
</evidence>
<feature type="transmembrane region" description="Helical" evidence="7">
    <location>
        <begin position="393"/>
        <end position="412"/>
    </location>
</feature>
<dbReference type="InterPro" id="IPR029071">
    <property type="entry name" value="Ubiquitin-like_domsf"/>
</dbReference>
<dbReference type="Pfam" id="PF00789">
    <property type="entry name" value="UBX"/>
    <property type="match status" value="1"/>
</dbReference>
<sequence>MFHQGDLQSGITRAIQEGKVVTCFVRDDGVESRTWKDDYLAKQPLSDFLESRSVVLQINLGSQEAAFLSAFCPITQAPTLVVIHNGQLRAVLMGSLTYDDLFLRLTDAIEPETVPGTESHQSGSSRVPSAPQTTHQSSLPTQESTPSTNEALTPSESASPQSSSPQPSSTVQKLLQERKERLEAERKVREENEKAERVAKAKAKREAVEQQTGPRSAEVDYAAQERKRKQQDRAERERVRKLVENDKLERQEREARRKGELAAGRGLRQAGSQPRAGPSSSAARPAGVCAVQVRLFDGSTIRKRFDSPSTQTLSSSIRTWVDSHLKSTAGAKSSAIPPYTFKHVLTPLPNRTLEVGEEEKTLQELGLAPTATLVLVPVQGYTDAYASSGVSGWLSWLYGMVAGAFFFILNALRGIVGMIGGPGTASPPESGASNEGSGATQSGNLEKRSEGRPSTKMKTLRDTKDEKDEKQFYNGNQLNFEPRPEDKDKKDE</sequence>
<dbReference type="InterPro" id="IPR001012">
    <property type="entry name" value="UBX_dom"/>
</dbReference>
<dbReference type="InterPro" id="IPR036249">
    <property type="entry name" value="Thioredoxin-like_sf"/>
</dbReference>
<feature type="compositionally biased region" description="Low complexity" evidence="6">
    <location>
        <begin position="270"/>
        <end position="283"/>
    </location>
</feature>
<dbReference type="OrthoDB" id="2445133at2759"/>
<evidence type="ECO:0000256" key="3">
    <source>
        <dbReference type="ARBA" id="ARBA00038812"/>
    </source>
</evidence>
<dbReference type="GO" id="GO:0036503">
    <property type="term" value="P:ERAD pathway"/>
    <property type="evidence" value="ECO:0007669"/>
    <property type="project" value="TreeGrafter"/>
</dbReference>
<organism evidence="9 10">
    <name type="scientific">Viridothelium virens</name>
    <name type="common">Speckled blister lichen</name>
    <name type="synonym">Trypethelium virens</name>
    <dbReference type="NCBI Taxonomy" id="1048519"/>
    <lineage>
        <taxon>Eukaryota</taxon>
        <taxon>Fungi</taxon>
        <taxon>Dikarya</taxon>
        <taxon>Ascomycota</taxon>
        <taxon>Pezizomycotina</taxon>
        <taxon>Dothideomycetes</taxon>
        <taxon>Dothideomycetes incertae sedis</taxon>
        <taxon>Trypetheliales</taxon>
        <taxon>Trypetheliaceae</taxon>
        <taxon>Viridothelium</taxon>
    </lineage>
</organism>
<evidence type="ECO:0000313" key="9">
    <source>
        <dbReference type="EMBL" id="KAF2229873.1"/>
    </source>
</evidence>
<feature type="compositionally biased region" description="Basic and acidic residues" evidence="6">
    <location>
        <begin position="445"/>
        <end position="471"/>
    </location>
</feature>
<proteinExistence type="predicted"/>